<dbReference type="SUPFAM" id="SSF52091">
    <property type="entry name" value="SpoIIaa-like"/>
    <property type="match status" value="1"/>
</dbReference>
<dbReference type="Proteomes" id="UP000295620">
    <property type="component" value="Unassembled WGS sequence"/>
</dbReference>
<dbReference type="Pfam" id="PF11964">
    <property type="entry name" value="SpoIIAA-like"/>
    <property type="match status" value="1"/>
</dbReference>
<evidence type="ECO:0000313" key="2">
    <source>
        <dbReference type="Proteomes" id="UP000295620"/>
    </source>
</evidence>
<name>A0A4R6SZ72_9SPHI</name>
<dbReference type="EMBL" id="SNYC01000003">
    <property type="protein sequence ID" value="TDQ11362.1"/>
    <property type="molecule type" value="Genomic_DNA"/>
</dbReference>
<reference evidence="1 2" key="1">
    <citation type="submission" date="2019-03" db="EMBL/GenBank/DDBJ databases">
        <title>Genomic Encyclopedia of Archaeal and Bacterial Type Strains, Phase II (KMG-II): from individual species to whole genera.</title>
        <authorList>
            <person name="Goeker M."/>
        </authorList>
    </citation>
    <scope>NUCLEOTIDE SEQUENCE [LARGE SCALE GENOMIC DNA]</scope>
    <source>
        <strain evidence="1 2">DSM 19035</strain>
    </source>
</reference>
<dbReference type="InterPro" id="IPR036513">
    <property type="entry name" value="STAS_dom_sf"/>
</dbReference>
<proteinExistence type="predicted"/>
<protein>
    <submittedName>
        <fullName evidence="1">SpoIIAA-like protein</fullName>
    </submittedName>
</protein>
<dbReference type="InterPro" id="IPR038396">
    <property type="entry name" value="SpoIIAA-like_sf"/>
</dbReference>
<comment type="caution">
    <text evidence="1">The sequence shown here is derived from an EMBL/GenBank/DDBJ whole genome shotgun (WGS) entry which is preliminary data.</text>
</comment>
<dbReference type="RefSeq" id="WP_133574441.1">
    <property type="nucleotide sequence ID" value="NZ_SNYC01000003.1"/>
</dbReference>
<sequence>MLTVIENLPDYVFGVKATGEVTEVDLKDVLLPGLAALADKYGEIYYLLLLDTKVENFTPGAWIQDAIAGVKHLTKWKKMAIVTDQKAVENFTDIFSYVTPGEAKGFSIAEINAAITWVSLKS</sequence>
<organism evidence="1 2">
    <name type="scientific">Pedobacter metabolipauper</name>
    <dbReference type="NCBI Taxonomy" id="425513"/>
    <lineage>
        <taxon>Bacteria</taxon>
        <taxon>Pseudomonadati</taxon>
        <taxon>Bacteroidota</taxon>
        <taxon>Sphingobacteriia</taxon>
        <taxon>Sphingobacteriales</taxon>
        <taxon>Sphingobacteriaceae</taxon>
        <taxon>Pedobacter</taxon>
    </lineage>
</organism>
<dbReference type="InterPro" id="IPR021866">
    <property type="entry name" value="SpoIIAA-like"/>
</dbReference>
<dbReference type="AlphaFoldDB" id="A0A4R6SZ72"/>
<dbReference type="OrthoDB" id="555504at2"/>
<keyword evidence="2" id="KW-1185">Reference proteome</keyword>
<dbReference type="Gene3D" id="3.40.50.10600">
    <property type="entry name" value="SpoIIaa-like domains"/>
    <property type="match status" value="1"/>
</dbReference>
<gene>
    <name evidence="1" type="ORF">ATK78_0480</name>
</gene>
<evidence type="ECO:0000313" key="1">
    <source>
        <dbReference type="EMBL" id="TDQ11362.1"/>
    </source>
</evidence>
<accession>A0A4R6SZ72</accession>